<feature type="domain" description="GmrSD restriction endonucleases N-terminal" evidence="1">
    <location>
        <begin position="47"/>
        <end position="200"/>
    </location>
</feature>
<keyword evidence="3" id="KW-1185">Reference proteome</keyword>
<evidence type="ECO:0000259" key="1">
    <source>
        <dbReference type="Pfam" id="PF03235"/>
    </source>
</evidence>
<sequence length="395" mass="46053">MNQDNNFSDLEDEFEYVGTDNEEIISNIGNYDLSGVTVYSRDWTVQTIVSQIEQENIDLNPAFQRRNAWNDIKRSLLIESLVTGYPVPEIVLAEDPENPRRYIVIDGKQRLLTIAGFINNDKYNYWVNDKLVGLHVRPQLNGLKFSDFGSGRASDELRFFQNAAMRCTIISNFKQDDILYDIFYRLNTGSVSLSTQELRNVINRGSFTNFLLSITNTQQPLHKVLGMNGPDNRLRDVEILLRVISMMLYSQSYRGNLKVFLDESMKLTNRKWIQIGDRVIDTYDQINRAIDKLVKVFGDYKRIGRKAEGDRRFNRVIFEAEILLFVFVNDDKLIPRAIDAFLLGYRELSNNSEFLRTIESTTKSVDNYIARFDMLKNLIEKSFEINIDHKYFMIK</sequence>
<dbReference type="Proteomes" id="UP000183947">
    <property type="component" value="Unassembled WGS sequence"/>
</dbReference>
<dbReference type="PANTHER" id="PTHR39639:SF1">
    <property type="entry name" value="DUF262 DOMAIN-CONTAINING PROTEIN"/>
    <property type="match status" value="1"/>
</dbReference>
<reference evidence="3" key="1">
    <citation type="submission" date="2016-11" db="EMBL/GenBank/DDBJ databases">
        <authorList>
            <person name="Varghese N."/>
            <person name="Submissions S."/>
        </authorList>
    </citation>
    <scope>NUCLEOTIDE SEQUENCE [LARGE SCALE GENOMIC DNA]</scope>
    <source>
        <strain evidence="3">DSM 18569</strain>
    </source>
</reference>
<dbReference type="EMBL" id="FRAS01000012">
    <property type="protein sequence ID" value="SHL24936.1"/>
    <property type="molecule type" value="Genomic_DNA"/>
</dbReference>
<proteinExistence type="predicted"/>
<organism evidence="2 3">
    <name type="scientific">Hymenobacter psychrotolerans DSM 18569</name>
    <dbReference type="NCBI Taxonomy" id="1121959"/>
    <lineage>
        <taxon>Bacteria</taxon>
        <taxon>Pseudomonadati</taxon>
        <taxon>Bacteroidota</taxon>
        <taxon>Cytophagia</taxon>
        <taxon>Cytophagales</taxon>
        <taxon>Hymenobacteraceae</taxon>
        <taxon>Hymenobacter</taxon>
    </lineage>
</organism>
<dbReference type="InterPro" id="IPR004919">
    <property type="entry name" value="GmrSD_N"/>
</dbReference>
<evidence type="ECO:0000313" key="3">
    <source>
        <dbReference type="Proteomes" id="UP000183947"/>
    </source>
</evidence>
<evidence type="ECO:0000313" key="2">
    <source>
        <dbReference type="EMBL" id="SHL24936.1"/>
    </source>
</evidence>
<dbReference type="RefSeq" id="WP_073285136.1">
    <property type="nucleotide sequence ID" value="NZ_FRAS01000012.1"/>
</dbReference>
<accession>A0A1M6Z345</accession>
<gene>
    <name evidence="2" type="ORF">SAMN02746009_02408</name>
</gene>
<dbReference type="PANTHER" id="PTHR39639">
    <property type="entry name" value="CHROMOSOME 16, WHOLE GENOME SHOTGUN SEQUENCE"/>
    <property type="match status" value="1"/>
</dbReference>
<protein>
    <recommendedName>
        <fullName evidence="1">GmrSD restriction endonucleases N-terminal domain-containing protein</fullName>
    </recommendedName>
</protein>
<name>A0A1M6Z345_9BACT</name>
<dbReference type="STRING" id="1121959.SAMN02746009_02408"/>
<dbReference type="Pfam" id="PF03235">
    <property type="entry name" value="GmrSD_N"/>
    <property type="match status" value="1"/>
</dbReference>
<dbReference type="AlphaFoldDB" id="A0A1M6Z345"/>